<name>A0A4S8KN29_DENBC</name>
<sequence length="130" mass="15164">MEEIREVGSATLTVVKEVARKAVEENFYRREPWIDLFVSDNELAISDVWDSYLPSGSRYGRRQDLNSGATASVGYSTSVTVTATKIWDDPTYYYIVLEEKDRQWRDYQMMPVLVIGTGNRDWMRSSYHYI</sequence>
<accession>A0A4S8KN29</accession>
<dbReference type="Proteomes" id="UP000297245">
    <property type="component" value="Unassembled WGS sequence"/>
</dbReference>
<keyword evidence="2" id="KW-1185">Reference proteome</keyword>
<dbReference type="EMBL" id="ML180640">
    <property type="protein sequence ID" value="THU76943.1"/>
    <property type="molecule type" value="Genomic_DNA"/>
</dbReference>
<evidence type="ECO:0000313" key="1">
    <source>
        <dbReference type="EMBL" id="THU76943.1"/>
    </source>
</evidence>
<evidence type="ECO:0000313" key="2">
    <source>
        <dbReference type="Proteomes" id="UP000297245"/>
    </source>
</evidence>
<reference evidence="1 2" key="1">
    <citation type="journal article" date="2019" name="Nat. Ecol. Evol.">
        <title>Megaphylogeny resolves global patterns of mushroom evolution.</title>
        <authorList>
            <person name="Varga T."/>
            <person name="Krizsan K."/>
            <person name="Foldi C."/>
            <person name="Dima B."/>
            <person name="Sanchez-Garcia M."/>
            <person name="Sanchez-Ramirez S."/>
            <person name="Szollosi G.J."/>
            <person name="Szarkandi J.G."/>
            <person name="Papp V."/>
            <person name="Albert L."/>
            <person name="Andreopoulos W."/>
            <person name="Angelini C."/>
            <person name="Antonin V."/>
            <person name="Barry K.W."/>
            <person name="Bougher N.L."/>
            <person name="Buchanan P."/>
            <person name="Buyck B."/>
            <person name="Bense V."/>
            <person name="Catcheside P."/>
            <person name="Chovatia M."/>
            <person name="Cooper J."/>
            <person name="Damon W."/>
            <person name="Desjardin D."/>
            <person name="Finy P."/>
            <person name="Geml J."/>
            <person name="Haridas S."/>
            <person name="Hughes K."/>
            <person name="Justo A."/>
            <person name="Karasinski D."/>
            <person name="Kautmanova I."/>
            <person name="Kiss B."/>
            <person name="Kocsube S."/>
            <person name="Kotiranta H."/>
            <person name="LaButti K.M."/>
            <person name="Lechner B.E."/>
            <person name="Liimatainen K."/>
            <person name="Lipzen A."/>
            <person name="Lukacs Z."/>
            <person name="Mihaltcheva S."/>
            <person name="Morgado L.N."/>
            <person name="Niskanen T."/>
            <person name="Noordeloos M.E."/>
            <person name="Ohm R.A."/>
            <person name="Ortiz-Santana B."/>
            <person name="Ovrebo C."/>
            <person name="Racz N."/>
            <person name="Riley R."/>
            <person name="Savchenko A."/>
            <person name="Shiryaev A."/>
            <person name="Soop K."/>
            <person name="Spirin V."/>
            <person name="Szebenyi C."/>
            <person name="Tomsovsky M."/>
            <person name="Tulloss R.E."/>
            <person name="Uehling J."/>
            <person name="Grigoriev I.V."/>
            <person name="Vagvolgyi C."/>
            <person name="Papp T."/>
            <person name="Martin F.M."/>
            <person name="Miettinen O."/>
            <person name="Hibbett D.S."/>
            <person name="Nagy L.G."/>
        </authorList>
    </citation>
    <scope>NUCLEOTIDE SEQUENCE [LARGE SCALE GENOMIC DNA]</scope>
    <source>
        <strain evidence="1 2">CBS 962.96</strain>
    </source>
</reference>
<organism evidence="1 2">
    <name type="scientific">Dendrothele bispora (strain CBS 962.96)</name>
    <dbReference type="NCBI Taxonomy" id="1314807"/>
    <lineage>
        <taxon>Eukaryota</taxon>
        <taxon>Fungi</taxon>
        <taxon>Dikarya</taxon>
        <taxon>Basidiomycota</taxon>
        <taxon>Agaricomycotina</taxon>
        <taxon>Agaricomycetes</taxon>
        <taxon>Agaricomycetidae</taxon>
        <taxon>Agaricales</taxon>
        <taxon>Agaricales incertae sedis</taxon>
        <taxon>Dendrothele</taxon>
    </lineage>
</organism>
<gene>
    <name evidence="1" type="ORF">K435DRAFT_878532</name>
</gene>
<dbReference type="AlphaFoldDB" id="A0A4S8KN29"/>
<proteinExistence type="predicted"/>
<protein>
    <submittedName>
        <fullName evidence="1">Uncharacterized protein</fullName>
    </submittedName>
</protein>